<dbReference type="AlphaFoldDB" id="A0A7C8VKS7"/>
<dbReference type="Proteomes" id="UP000474640">
    <property type="component" value="Unassembled WGS sequence"/>
</dbReference>
<dbReference type="EMBL" id="JAABOJ010000001">
    <property type="protein sequence ID" value="KAF3291531.1"/>
    <property type="molecule type" value="Genomic_DNA"/>
</dbReference>
<evidence type="ECO:0000313" key="2">
    <source>
        <dbReference type="Proteomes" id="UP000474640"/>
    </source>
</evidence>
<name>A0A7C8VKS7_ORBOL</name>
<sequence>MPGLWTSLKKDEQSEQMSINTSALVNPKLLITVENEDAVRTRGSYNNTVVAELRAARERVFVNAVMIMYTRSYFIIFPDNPTAHVALAFYGRLQYGEAS</sequence>
<evidence type="ECO:0000313" key="1">
    <source>
        <dbReference type="EMBL" id="KAF3291531.1"/>
    </source>
</evidence>
<comment type="caution">
    <text evidence="1">The sequence shown here is derived from an EMBL/GenBank/DDBJ whole genome shotgun (WGS) entry which is preliminary data.</text>
</comment>
<proteinExistence type="predicted"/>
<protein>
    <submittedName>
        <fullName evidence="1">Uncharacterized protein</fullName>
    </submittedName>
</protein>
<reference evidence="1 2" key="1">
    <citation type="submission" date="2020-01" db="EMBL/GenBank/DDBJ databases">
        <authorList>
            <person name="Palmer J.M."/>
        </authorList>
    </citation>
    <scope>NUCLEOTIDE SEQUENCE [LARGE SCALE GENOMIC DNA]</scope>
    <source>
        <strain evidence="1 2">TWF970</strain>
    </source>
</reference>
<accession>A0A7C8VKS7</accession>
<gene>
    <name evidence="1" type="ORF">TWF970_000745</name>
</gene>
<organism evidence="1 2">
    <name type="scientific">Orbilia oligospora</name>
    <name type="common">Nematode-trapping fungus</name>
    <name type="synonym">Arthrobotrys oligospora</name>
    <dbReference type="NCBI Taxonomy" id="2813651"/>
    <lineage>
        <taxon>Eukaryota</taxon>
        <taxon>Fungi</taxon>
        <taxon>Dikarya</taxon>
        <taxon>Ascomycota</taxon>
        <taxon>Pezizomycotina</taxon>
        <taxon>Orbiliomycetes</taxon>
        <taxon>Orbiliales</taxon>
        <taxon>Orbiliaceae</taxon>
        <taxon>Orbilia</taxon>
    </lineage>
</organism>